<keyword evidence="4" id="KW-1185">Reference proteome</keyword>
<dbReference type="Gene3D" id="3.30.565.10">
    <property type="entry name" value="Histidine kinase-like ATPase, C-terminal domain"/>
    <property type="match status" value="1"/>
</dbReference>
<keyword evidence="3" id="KW-0418">Kinase</keyword>
<dbReference type="InterPro" id="IPR010559">
    <property type="entry name" value="Sig_transdc_His_kin_internal"/>
</dbReference>
<name>A0A1B4XDT7_9GAMM</name>
<dbReference type="KEGG" id="slim:SCL_0644"/>
<sequence>MELAAKTRLLLDRLRGGARATGQRLLPAAEAPPGEKPEFLPNFCTGEVVFNVVVVAEMLAIVINLIIPRNFLATTAWKDLLLISIFIQWVALAGTAVLCYTRKYLNRLPNLQALGAAYLLLLLTTFVVSECVVWLLWALGRLNSTRPAWYADFHIINLTISAIINGLLLRLFLAKHELQSRTLSEARARLQALQSRIRPHFVFNSLNIIASLTRSEPEKAEAAIEDMADLFRMMLSQDEMLVPVKNEIDVTKKYLALEALRLDNRLTVNWDIGKFPRKAVMPVLTLQPLLENAIRHGIEELPGGGAIDVRLWEDSDRIHIRVANPLPKTRPKKAKSTPGQSLDNIRQRFQSHYGEQAALTSAEENGLFTVTVVLPIRGDNL</sequence>
<dbReference type="Proteomes" id="UP000243180">
    <property type="component" value="Chromosome"/>
</dbReference>
<accession>A0A1B4XDT7</accession>
<feature type="transmembrane region" description="Helical" evidence="1">
    <location>
        <begin position="149"/>
        <end position="173"/>
    </location>
</feature>
<feature type="transmembrane region" description="Helical" evidence="1">
    <location>
        <begin position="48"/>
        <end position="68"/>
    </location>
</feature>
<gene>
    <name evidence="3" type="ORF">SCL_0644</name>
</gene>
<evidence type="ECO:0000259" key="2">
    <source>
        <dbReference type="Pfam" id="PF06580"/>
    </source>
</evidence>
<dbReference type="EMBL" id="AP014879">
    <property type="protein sequence ID" value="BAV32966.1"/>
    <property type="molecule type" value="Genomic_DNA"/>
</dbReference>
<evidence type="ECO:0000256" key="1">
    <source>
        <dbReference type="SAM" id="Phobius"/>
    </source>
</evidence>
<feature type="domain" description="Signal transduction histidine kinase internal region" evidence="2">
    <location>
        <begin position="188"/>
        <end position="266"/>
    </location>
</feature>
<evidence type="ECO:0000313" key="3">
    <source>
        <dbReference type="EMBL" id="BAV32966.1"/>
    </source>
</evidence>
<evidence type="ECO:0000313" key="4">
    <source>
        <dbReference type="Proteomes" id="UP000243180"/>
    </source>
</evidence>
<feature type="transmembrane region" description="Helical" evidence="1">
    <location>
        <begin position="80"/>
        <end position="101"/>
    </location>
</feature>
<keyword evidence="3" id="KW-0808">Transferase</keyword>
<dbReference type="RefSeq" id="WP_096359879.1">
    <property type="nucleotide sequence ID" value="NZ_AP014879.1"/>
</dbReference>
<dbReference type="OrthoDB" id="2514702at2"/>
<keyword evidence="1" id="KW-0812">Transmembrane</keyword>
<organism evidence="3 4">
    <name type="scientific">Sulfuricaulis limicola</name>
    <dbReference type="NCBI Taxonomy" id="1620215"/>
    <lineage>
        <taxon>Bacteria</taxon>
        <taxon>Pseudomonadati</taxon>
        <taxon>Pseudomonadota</taxon>
        <taxon>Gammaproteobacteria</taxon>
        <taxon>Acidiferrobacterales</taxon>
        <taxon>Acidiferrobacteraceae</taxon>
        <taxon>Sulfuricaulis</taxon>
    </lineage>
</organism>
<keyword evidence="1" id="KW-0472">Membrane</keyword>
<feature type="transmembrane region" description="Helical" evidence="1">
    <location>
        <begin position="113"/>
        <end position="137"/>
    </location>
</feature>
<protein>
    <submittedName>
        <fullName evidence="3">Histidine kinase</fullName>
    </submittedName>
</protein>
<dbReference type="Pfam" id="PF06580">
    <property type="entry name" value="His_kinase"/>
    <property type="match status" value="1"/>
</dbReference>
<dbReference type="InterPro" id="IPR050640">
    <property type="entry name" value="Bact_2-comp_sensor_kinase"/>
</dbReference>
<dbReference type="InParanoid" id="A0A1B4XDT7"/>
<dbReference type="GO" id="GO:0000155">
    <property type="term" value="F:phosphorelay sensor kinase activity"/>
    <property type="evidence" value="ECO:0007669"/>
    <property type="project" value="InterPro"/>
</dbReference>
<dbReference type="InterPro" id="IPR036890">
    <property type="entry name" value="HATPase_C_sf"/>
</dbReference>
<dbReference type="SUPFAM" id="SSF55874">
    <property type="entry name" value="ATPase domain of HSP90 chaperone/DNA topoisomerase II/histidine kinase"/>
    <property type="match status" value="1"/>
</dbReference>
<dbReference type="GO" id="GO:0016020">
    <property type="term" value="C:membrane"/>
    <property type="evidence" value="ECO:0007669"/>
    <property type="project" value="InterPro"/>
</dbReference>
<dbReference type="PANTHER" id="PTHR34220">
    <property type="entry name" value="SENSOR HISTIDINE KINASE YPDA"/>
    <property type="match status" value="1"/>
</dbReference>
<dbReference type="PANTHER" id="PTHR34220:SF7">
    <property type="entry name" value="SENSOR HISTIDINE KINASE YPDA"/>
    <property type="match status" value="1"/>
</dbReference>
<proteinExistence type="predicted"/>
<reference evidence="3 4" key="1">
    <citation type="submission" date="2015-05" db="EMBL/GenBank/DDBJ databases">
        <title>Complete genome sequence of a sulfur-oxidizing gammaproteobacterium strain HA5.</title>
        <authorList>
            <person name="Miura A."/>
            <person name="Kojima H."/>
            <person name="Fukui M."/>
        </authorList>
    </citation>
    <scope>NUCLEOTIDE SEQUENCE [LARGE SCALE GENOMIC DNA]</scope>
    <source>
        <strain evidence="3 4">HA5</strain>
    </source>
</reference>
<keyword evidence="1" id="KW-1133">Transmembrane helix</keyword>
<dbReference type="AlphaFoldDB" id="A0A1B4XDT7"/>